<name>A0A6J7JIR9_9ZZZZ</name>
<reference evidence="2" key="1">
    <citation type="submission" date="2020-05" db="EMBL/GenBank/DDBJ databases">
        <authorList>
            <person name="Chiriac C."/>
            <person name="Salcher M."/>
            <person name="Ghai R."/>
            <person name="Kavagutti S V."/>
        </authorList>
    </citation>
    <scope>NUCLEOTIDE SEQUENCE</scope>
</reference>
<evidence type="ECO:0000256" key="1">
    <source>
        <dbReference type="SAM" id="MobiDB-lite"/>
    </source>
</evidence>
<dbReference type="AlphaFoldDB" id="A0A6J7JIR9"/>
<gene>
    <name evidence="2" type="ORF">UFOPK3662_02074</name>
</gene>
<evidence type="ECO:0000313" key="2">
    <source>
        <dbReference type="EMBL" id="CAB4943468.1"/>
    </source>
</evidence>
<feature type="compositionally biased region" description="Basic residues" evidence="1">
    <location>
        <begin position="532"/>
        <end position="541"/>
    </location>
</feature>
<proteinExistence type="predicted"/>
<feature type="region of interest" description="Disordered" evidence="1">
    <location>
        <begin position="521"/>
        <end position="541"/>
    </location>
</feature>
<organism evidence="2">
    <name type="scientific">freshwater metagenome</name>
    <dbReference type="NCBI Taxonomy" id="449393"/>
    <lineage>
        <taxon>unclassified sequences</taxon>
        <taxon>metagenomes</taxon>
        <taxon>ecological metagenomes</taxon>
    </lineage>
</organism>
<protein>
    <submittedName>
        <fullName evidence="2">Unannotated protein</fullName>
    </submittedName>
</protein>
<dbReference type="EMBL" id="CAFBMW010000016">
    <property type="protein sequence ID" value="CAB4943468.1"/>
    <property type="molecule type" value="Genomic_DNA"/>
</dbReference>
<sequence>MALTTTAGAGIAGRFLAPHAGRAAGKIAKKATYRYRVARTATKAVGFQVKAQLVREWLKTIEPEDLESPFELSGPDLALRLDQFLSRRDGAWMTSTSHLSKALELVEAIFLAVLKCEDSSRYRQLIEHWARVRNDRVVEALADAAGGYAGGMSAEDRALWLGRRSTARRRDRLAPFGIEPEQVSGSLALVGRRLPDVPPGAVRLVIGGYGSGKSEMVEEWHRRAVQRYASSVGAPLPVWLHARAAVAGGLERALHSQIGSTLRETGVSLALDGLDEVDAADAEALLRDARVVVAGDERSSVLITSRLGVVSVPQEDEIEISPLDDSDVRILIESVCGREQMTWAWSPELQSSIRSPFFALAAGARIRDGANRFEGESDLIIGLVQTALSRGSAQVATQNEDVFGLLVRCAAALVDSGARSDDLTFVERQRLRATRLVSETQGGNVAFALPIFEQWFAAQGLLQSPPQVRAALRSPGAFGRWRWSLAIAVQSAPTRLVDDLLESIFAANPGAGAWVTNASARKQNWQTAPPPPRRRRTVASRRRRNACWVP</sequence>
<accession>A0A6J7JIR9</accession>